<sequence>MHLESTKLRLRGSAKSPRSKAYVPPKFATKQAERKYQKERLAASFRILAKLGFDEGVAGHITVRDAVNPDAFWVNPYGVAFDLLTVSDLLLIDHDGNVLEGGKPGDGQIYNAAGFAIHGAIHKLRPDIHAAAHSHTTYGRAFSVLGRNLDMASHGKFAHNAAAFADTVRLYDSFGGIVLDDEEGRNICKALGPNGKGVILQNHGILTAAQTVDAAVAYFVRLEQLCQSQLLSDALGQPAGMCTQEVGSVFAAYGGEEEAFFQAQEIFEWIEQETGGEYKV</sequence>
<dbReference type="NCBIfam" id="NF004855">
    <property type="entry name" value="PRK06208.1"/>
    <property type="match status" value="1"/>
</dbReference>
<dbReference type="Pfam" id="PF00596">
    <property type="entry name" value="Aldolase_II"/>
    <property type="match status" value="1"/>
</dbReference>
<dbReference type="SUPFAM" id="SSF53639">
    <property type="entry name" value="AraD/HMP-PK domain-like"/>
    <property type="match status" value="1"/>
</dbReference>
<evidence type="ECO:0000313" key="4">
    <source>
        <dbReference type="Proteomes" id="UP000279259"/>
    </source>
</evidence>
<organism evidence="3 4">
    <name type="scientific">Saitozyma podzolica</name>
    <dbReference type="NCBI Taxonomy" id="1890683"/>
    <lineage>
        <taxon>Eukaryota</taxon>
        <taxon>Fungi</taxon>
        <taxon>Dikarya</taxon>
        <taxon>Basidiomycota</taxon>
        <taxon>Agaricomycotina</taxon>
        <taxon>Tremellomycetes</taxon>
        <taxon>Tremellales</taxon>
        <taxon>Trimorphomycetaceae</taxon>
        <taxon>Saitozyma</taxon>
    </lineage>
</organism>
<gene>
    <name evidence="3" type="ORF">EHS25_009847</name>
</gene>
<dbReference type="PANTHER" id="PTHR10672">
    <property type="entry name" value="ADDUCIN"/>
    <property type="match status" value="1"/>
</dbReference>
<dbReference type="SMART" id="SM01007">
    <property type="entry name" value="Aldolase_II"/>
    <property type="match status" value="1"/>
</dbReference>
<reference evidence="3 4" key="1">
    <citation type="submission" date="2018-11" db="EMBL/GenBank/DDBJ databases">
        <title>Genome sequence of Saitozyma podzolica DSM 27192.</title>
        <authorList>
            <person name="Aliyu H."/>
            <person name="Gorte O."/>
            <person name="Ochsenreither K."/>
        </authorList>
    </citation>
    <scope>NUCLEOTIDE SEQUENCE [LARGE SCALE GENOMIC DNA]</scope>
    <source>
        <strain evidence="3 4">DSM 27192</strain>
    </source>
</reference>
<evidence type="ECO:0000259" key="2">
    <source>
        <dbReference type="SMART" id="SM01007"/>
    </source>
</evidence>
<dbReference type="InterPro" id="IPR036409">
    <property type="entry name" value="Aldolase_II/adducin_N_sf"/>
</dbReference>
<dbReference type="Gene3D" id="3.40.225.10">
    <property type="entry name" value="Class II aldolase/adducin N-terminal domain"/>
    <property type="match status" value="1"/>
</dbReference>
<keyword evidence="4" id="KW-1185">Reference proteome</keyword>
<feature type="region of interest" description="Disordered" evidence="1">
    <location>
        <begin position="1"/>
        <end position="21"/>
    </location>
</feature>
<evidence type="ECO:0000313" key="3">
    <source>
        <dbReference type="EMBL" id="RSH91548.1"/>
    </source>
</evidence>
<evidence type="ECO:0000256" key="1">
    <source>
        <dbReference type="SAM" id="MobiDB-lite"/>
    </source>
</evidence>
<accession>A0A427YKB8</accession>
<dbReference type="OrthoDB" id="3238794at2759"/>
<comment type="caution">
    <text evidence="3">The sequence shown here is derived from an EMBL/GenBank/DDBJ whole genome shotgun (WGS) entry which is preliminary data.</text>
</comment>
<dbReference type="Proteomes" id="UP000279259">
    <property type="component" value="Unassembled WGS sequence"/>
</dbReference>
<protein>
    <recommendedName>
        <fullName evidence="2">Class II aldolase/adducin N-terminal domain-containing protein</fullName>
    </recommendedName>
</protein>
<dbReference type="STRING" id="1890683.A0A427YKB8"/>
<dbReference type="PANTHER" id="PTHR10672:SF39">
    <property type="entry name" value="CLASS II ALDOLASE_ADDUCIN N-TERMINAL DOMAIN-CONTAINING PROTEIN"/>
    <property type="match status" value="1"/>
</dbReference>
<dbReference type="EMBL" id="RSCD01000008">
    <property type="protein sequence ID" value="RSH91548.1"/>
    <property type="molecule type" value="Genomic_DNA"/>
</dbReference>
<name>A0A427YKB8_9TREE</name>
<dbReference type="GO" id="GO:0005856">
    <property type="term" value="C:cytoskeleton"/>
    <property type="evidence" value="ECO:0007669"/>
    <property type="project" value="TreeGrafter"/>
</dbReference>
<dbReference type="FunFam" id="3.40.225.10:FF:000009">
    <property type="entry name" value="Class II aldolase/adducin N-terminal"/>
    <property type="match status" value="1"/>
</dbReference>
<proteinExistence type="predicted"/>
<dbReference type="AlphaFoldDB" id="A0A427YKB8"/>
<dbReference type="GO" id="GO:0051015">
    <property type="term" value="F:actin filament binding"/>
    <property type="evidence" value="ECO:0007669"/>
    <property type="project" value="TreeGrafter"/>
</dbReference>
<feature type="domain" description="Class II aldolase/adducin N-terminal" evidence="2">
    <location>
        <begin position="39"/>
        <end position="230"/>
    </location>
</feature>
<dbReference type="InterPro" id="IPR001303">
    <property type="entry name" value="Aldolase_II/adducin_N"/>
</dbReference>
<dbReference type="InterPro" id="IPR051017">
    <property type="entry name" value="Aldolase-II_Adducin_sf"/>
</dbReference>